<accession>D2XB41</accession>
<sequence length="92" mass="10792">MEEHLFSTIHVVVVNERCVFWSRNKEDATDFAKAQMKDAFSDVNIEDYHTFPWKGEDEWTLHVQERGLLWDGPKVLHTKISVQSIDTLCDKV</sequence>
<gene>
    <name evidence="1" type="ORF">MAR_ORF406</name>
</gene>
<dbReference type="EMBL" id="GU071086">
    <property type="protein sequence ID" value="ADB04168.1"/>
    <property type="molecule type" value="Genomic_DNA"/>
</dbReference>
<dbReference type="OrthoDB" id="27692at10239"/>
<organism evidence="1 2">
    <name type="scientific">Marseillevirus marseillevirus</name>
    <name type="common">GBM</name>
    <dbReference type="NCBI Taxonomy" id="694581"/>
    <lineage>
        <taxon>Viruses</taxon>
        <taxon>Varidnaviria</taxon>
        <taxon>Bamfordvirae</taxon>
        <taxon>Nucleocytoviricota</taxon>
        <taxon>Megaviricetes</taxon>
        <taxon>Pimascovirales</taxon>
        <taxon>Pimascovirales incertae sedis</taxon>
        <taxon>Marseilleviridae</taxon>
        <taxon>Marseillevirus</taxon>
        <taxon>Marseillevirus massiliense</taxon>
    </lineage>
</organism>
<reference evidence="1 2" key="1">
    <citation type="journal article" date="2009" name="Proc. Natl. Acad. Sci. U.S.A.">
        <title>Giant Marseillevirus highlights the role of amoebae as a melting pot in emergence of chimeric microorganisms.</title>
        <authorList>
            <person name="Boyer M."/>
            <person name="Yutin N."/>
            <person name="Pagnier I."/>
            <person name="Barrassi L."/>
            <person name="Fournous G."/>
            <person name="Espinosa L."/>
            <person name="Robert C."/>
            <person name="Azza S."/>
            <person name="Sun S."/>
            <person name="Rossmann M.G."/>
            <person name="Suzan-Monti M."/>
            <person name="La Scola B."/>
            <person name="Koonin E.V."/>
            <person name="Raoult D."/>
        </authorList>
    </citation>
    <scope>NUCLEOTIDE SEQUENCE [LARGE SCALE GENOMIC DNA]</scope>
    <source>
        <strain evidence="1 2">T19</strain>
    </source>
</reference>
<organismHost>
    <name type="scientific">Acanthamoeba</name>
    <dbReference type="NCBI Taxonomy" id="5754"/>
</organismHost>
<keyword evidence="2" id="KW-1185">Reference proteome</keyword>
<evidence type="ECO:0000313" key="2">
    <source>
        <dbReference type="Proteomes" id="UP000029780"/>
    </source>
</evidence>
<dbReference type="KEGG" id="vg:8746642"/>
<protein>
    <submittedName>
        <fullName evidence="1">Uncharacterized protein</fullName>
    </submittedName>
</protein>
<name>D2XB41_GBMV</name>
<dbReference type="Proteomes" id="UP000029780">
    <property type="component" value="Segment"/>
</dbReference>
<evidence type="ECO:0000313" key="1">
    <source>
        <dbReference type="EMBL" id="ADB04168.1"/>
    </source>
</evidence>
<dbReference type="RefSeq" id="YP_003407130.1">
    <property type="nucleotide sequence ID" value="NC_013756.1"/>
</dbReference>
<proteinExistence type="predicted"/>
<dbReference type="GeneID" id="8746642"/>